<gene>
    <name evidence="1" type="ORF">J4709_11900</name>
</gene>
<dbReference type="Proteomes" id="UP000680206">
    <property type="component" value="Unassembled WGS sequence"/>
</dbReference>
<keyword evidence="2" id="KW-1185">Reference proteome</keyword>
<comment type="caution">
    <text evidence="1">The sequence shown here is derived from an EMBL/GenBank/DDBJ whole genome shotgun (WGS) entry which is preliminary data.</text>
</comment>
<evidence type="ECO:0000313" key="1">
    <source>
        <dbReference type="EMBL" id="MBO2458269.1"/>
    </source>
</evidence>
<evidence type="ECO:0008006" key="3">
    <source>
        <dbReference type="Google" id="ProtNLM"/>
    </source>
</evidence>
<organism evidence="1 2">
    <name type="scientific">Actinomadura violacea</name>
    <dbReference type="NCBI Taxonomy" id="2819934"/>
    <lineage>
        <taxon>Bacteria</taxon>
        <taxon>Bacillati</taxon>
        <taxon>Actinomycetota</taxon>
        <taxon>Actinomycetes</taxon>
        <taxon>Streptosporangiales</taxon>
        <taxon>Thermomonosporaceae</taxon>
        <taxon>Actinomadura</taxon>
    </lineage>
</organism>
<dbReference type="RefSeq" id="WP_208240176.1">
    <property type="nucleotide sequence ID" value="NZ_JAGEPF010000007.1"/>
</dbReference>
<dbReference type="EMBL" id="JAGEPF010000007">
    <property type="protein sequence ID" value="MBO2458269.1"/>
    <property type="molecule type" value="Genomic_DNA"/>
</dbReference>
<dbReference type="PROSITE" id="PS51257">
    <property type="entry name" value="PROKAR_LIPOPROTEIN"/>
    <property type="match status" value="1"/>
</dbReference>
<name>A0ABS3RNF1_9ACTN</name>
<evidence type="ECO:0000313" key="2">
    <source>
        <dbReference type="Proteomes" id="UP000680206"/>
    </source>
</evidence>
<sequence>MKRAASVLSVLALGGALLLTGCQSNSQRCVNGKCHVTVSGAGQTISVNDIDVVVSRISDGGMTVSADGSAPARVGNGERAQVGPVTIKVTSIDGQTVKFDLE</sequence>
<reference evidence="1 2" key="1">
    <citation type="submission" date="2021-03" db="EMBL/GenBank/DDBJ databases">
        <title>Actinomadura violae sp. nov., isolated from lichen in Thailand.</title>
        <authorList>
            <person name="Kanchanasin P."/>
            <person name="Saeng-In P."/>
            <person name="Phongsopitanun W."/>
            <person name="Yuki M."/>
            <person name="Kudo T."/>
            <person name="Ohkuma M."/>
            <person name="Tanasupawat S."/>
        </authorList>
    </citation>
    <scope>NUCLEOTIDE SEQUENCE [LARGE SCALE GENOMIC DNA]</scope>
    <source>
        <strain evidence="1 2">LCR2-06</strain>
    </source>
</reference>
<protein>
    <recommendedName>
        <fullName evidence="3">Lipoprotein</fullName>
    </recommendedName>
</protein>
<accession>A0ABS3RNF1</accession>
<proteinExistence type="predicted"/>